<dbReference type="Proteomes" id="UP000036045">
    <property type="component" value="Unassembled WGS sequence"/>
</dbReference>
<dbReference type="EMBL" id="LDPH01000063">
    <property type="protein sequence ID" value="KLV14856.1"/>
    <property type="molecule type" value="Genomic_DNA"/>
</dbReference>
<gene>
    <name evidence="1" type="ORF">ABW02_25875</name>
</gene>
<name>A0A0J1HMA6_NIACI</name>
<keyword evidence="2" id="KW-1185">Reference proteome</keyword>
<dbReference type="OrthoDB" id="666031at2"/>
<organism evidence="1 2">
    <name type="scientific">Niallia circulans</name>
    <name type="common">Bacillus circulans</name>
    <dbReference type="NCBI Taxonomy" id="1397"/>
    <lineage>
        <taxon>Bacteria</taxon>
        <taxon>Bacillati</taxon>
        <taxon>Bacillota</taxon>
        <taxon>Bacilli</taxon>
        <taxon>Bacillales</taxon>
        <taxon>Bacillaceae</taxon>
        <taxon>Niallia</taxon>
    </lineage>
</organism>
<protein>
    <submittedName>
        <fullName evidence="1">Pathogenicity locus</fullName>
    </submittedName>
</protein>
<evidence type="ECO:0000313" key="2">
    <source>
        <dbReference type="Proteomes" id="UP000036045"/>
    </source>
</evidence>
<dbReference type="AlphaFoldDB" id="A0A0J1HMA6"/>
<reference evidence="1 2" key="1">
    <citation type="submission" date="2015-05" db="EMBL/GenBank/DDBJ databases">
        <title>Whole genome sequence and identification of bacterial endophytes from Costus igneus.</title>
        <authorList>
            <person name="Lee Y.P."/>
            <person name="Gan H.M."/>
            <person name="Eng W."/>
            <person name="Wheatley M.S."/>
            <person name="Caraballo A."/>
            <person name="Polter S."/>
            <person name="Savka M.A."/>
            <person name="Hudson A.O."/>
        </authorList>
    </citation>
    <scope>NUCLEOTIDE SEQUENCE [LARGE SCALE GENOMIC DNA]</scope>
    <source>
        <strain evidence="1 2">RIT379</strain>
    </source>
</reference>
<dbReference type="RefSeq" id="WP_047945065.1">
    <property type="nucleotide sequence ID" value="NZ_LDPH01000063.1"/>
</dbReference>
<dbReference type="PATRIC" id="fig|1397.4.peg.4994"/>
<comment type="caution">
    <text evidence="1">The sequence shown here is derived from an EMBL/GenBank/DDBJ whole genome shotgun (WGS) entry which is preliminary data.</text>
</comment>
<evidence type="ECO:0000313" key="1">
    <source>
        <dbReference type="EMBL" id="KLV14856.1"/>
    </source>
</evidence>
<proteinExistence type="predicted"/>
<sequence length="152" mass="17536">MSSNPKLPLTQNEKAKLRKAKVKISEVHTLSTEQLAQMLNIPDERARTVKGLAEFQTVPSIGYKLAEKLVCRLNIYSLKEIKDKNGADLFDDLEQHLGVWTDGCVEDQIRCVVNYANDPNSSKQWFDFTNERKKYREKVGYPEGRPKTAWYE</sequence>
<dbReference type="Pfam" id="PF11731">
    <property type="entry name" value="Cdd1"/>
    <property type="match status" value="1"/>
</dbReference>
<accession>A0A0J1HMA6</accession>
<dbReference type="InterPro" id="IPR021725">
    <property type="entry name" value="Cdd1"/>
</dbReference>